<dbReference type="AlphaFoldDB" id="A0A4R8Q6U2"/>
<proteinExistence type="predicted"/>
<organism evidence="2 3">
    <name type="scientific">Colletotrichum spinosum</name>
    <dbReference type="NCBI Taxonomy" id="1347390"/>
    <lineage>
        <taxon>Eukaryota</taxon>
        <taxon>Fungi</taxon>
        <taxon>Dikarya</taxon>
        <taxon>Ascomycota</taxon>
        <taxon>Pezizomycotina</taxon>
        <taxon>Sordariomycetes</taxon>
        <taxon>Hypocreomycetidae</taxon>
        <taxon>Glomerellales</taxon>
        <taxon>Glomerellaceae</taxon>
        <taxon>Colletotrichum</taxon>
        <taxon>Colletotrichum orbiculare species complex</taxon>
    </lineage>
</organism>
<feature type="compositionally biased region" description="Acidic residues" evidence="1">
    <location>
        <begin position="86"/>
        <end position="96"/>
    </location>
</feature>
<feature type="compositionally biased region" description="Basic residues" evidence="1">
    <location>
        <begin position="65"/>
        <end position="83"/>
    </location>
</feature>
<evidence type="ECO:0000313" key="2">
    <source>
        <dbReference type="EMBL" id="TDZ34277.1"/>
    </source>
</evidence>
<comment type="caution">
    <text evidence="2">The sequence shown here is derived from an EMBL/GenBank/DDBJ whole genome shotgun (WGS) entry which is preliminary data.</text>
</comment>
<evidence type="ECO:0008006" key="4">
    <source>
        <dbReference type="Google" id="ProtNLM"/>
    </source>
</evidence>
<feature type="compositionally biased region" description="Basic and acidic residues" evidence="1">
    <location>
        <begin position="37"/>
        <end position="50"/>
    </location>
</feature>
<protein>
    <recommendedName>
        <fullName evidence="4">DUF4440 domain-containing protein</fullName>
    </recommendedName>
</protein>
<keyword evidence="3" id="KW-1185">Reference proteome</keyword>
<sequence>MPSVLGLTNDPSPHGPGAEERKKKKKKKPLLPGGEETDGKQLARRERKDSASQSPPAAADDGEKKKKKKKKEKKEKKEKKHKPREYDDDETSEEEGPLNTIAKRNHAKAIEMETMLWGALAHKPKSALKYVGKGAIMCNPILFGDAEVYSESSEPTLKEALKECDPPLSFKMHRHHTVEIGLMAMAICYDITLFRQGDDGTLEAEEATVSTSWRQCASGDWEMSSSMAGWQE</sequence>
<reference evidence="2 3" key="1">
    <citation type="submission" date="2018-11" db="EMBL/GenBank/DDBJ databases">
        <title>Genome sequence and assembly of Colletotrichum spinosum.</title>
        <authorList>
            <person name="Gan P."/>
            <person name="Shirasu K."/>
        </authorList>
    </citation>
    <scope>NUCLEOTIDE SEQUENCE [LARGE SCALE GENOMIC DNA]</scope>
    <source>
        <strain evidence="2 3">CBS 515.97</strain>
    </source>
</reference>
<feature type="region of interest" description="Disordered" evidence="1">
    <location>
        <begin position="1"/>
        <end position="101"/>
    </location>
</feature>
<name>A0A4R8Q6U2_9PEZI</name>
<gene>
    <name evidence="2" type="ORF">C8035_v010732</name>
</gene>
<dbReference type="Proteomes" id="UP000295083">
    <property type="component" value="Unassembled WGS sequence"/>
</dbReference>
<dbReference type="EMBL" id="QAPG01000055">
    <property type="protein sequence ID" value="TDZ34277.1"/>
    <property type="molecule type" value="Genomic_DNA"/>
</dbReference>
<accession>A0A4R8Q6U2</accession>
<evidence type="ECO:0000313" key="3">
    <source>
        <dbReference type="Proteomes" id="UP000295083"/>
    </source>
</evidence>
<evidence type="ECO:0000256" key="1">
    <source>
        <dbReference type="SAM" id="MobiDB-lite"/>
    </source>
</evidence>